<evidence type="ECO:0000313" key="2">
    <source>
        <dbReference type="EMBL" id="CAG9330485.1"/>
    </source>
</evidence>
<dbReference type="FunFam" id="1.25.10.10:FF:000331">
    <property type="entry name" value="Phosphoprotein phosphatase, putative"/>
    <property type="match status" value="1"/>
</dbReference>
<dbReference type="GO" id="GO:0007165">
    <property type="term" value="P:signal transduction"/>
    <property type="evidence" value="ECO:0007669"/>
    <property type="project" value="InterPro"/>
</dbReference>
<dbReference type="Pfam" id="PF01603">
    <property type="entry name" value="B56"/>
    <property type="match status" value="1"/>
</dbReference>
<feature type="region of interest" description="Disordered" evidence="1">
    <location>
        <begin position="1"/>
        <end position="44"/>
    </location>
</feature>
<dbReference type="InterPro" id="IPR011989">
    <property type="entry name" value="ARM-like"/>
</dbReference>
<proteinExistence type="predicted"/>
<dbReference type="Proteomes" id="UP001162131">
    <property type="component" value="Unassembled WGS sequence"/>
</dbReference>
<accession>A0AAU9JZY8</accession>
<dbReference type="GO" id="GO:0000159">
    <property type="term" value="C:protein phosphatase type 2A complex"/>
    <property type="evidence" value="ECO:0007669"/>
    <property type="project" value="InterPro"/>
</dbReference>
<dbReference type="InterPro" id="IPR016024">
    <property type="entry name" value="ARM-type_fold"/>
</dbReference>
<dbReference type="SUPFAM" id="SSF48371">
    <property type="entry name" value="ARM repeat"/>
    <property type="match status" value="1"/>
</dbReference>
<organism evidence="2 3">
    <name type="scientific">Blepharisma stoltei</name>
    <dbReference type="NCBI Taxonomy" id="1481888"/>
    <lineage>
        <taxon>Eukaryota</taxon>
        <taxon>Sar</taxon>
        <taxon>Alveolata</taxon>
        <taxon>Ciliophora</taxon>
        <taxon>Postciliodesmatophora</taxon>
        <taxon>Heterotrichea</taxon>
        <taxon>Heterotrichida</taxon>
        <taxon>Blepharismidae</taxon>
        <taxon>Blepharisma</taxon>
    </lineage>
</organism>
<keyword evidence="3" id="KW-1185">Reference proteome</keyword>
<dbReference type="EMBL" id="CAJZBQ010000051">
    <property type="protein sequence ID" value="CAG9330485.1"/>
    <property type="molecule type" value="Genomic_DNA"/>
</dbReference>
<comment type="caution">
    <text evidence="2">The sequence shown here is derived from an EMBL/GenBank/DDBJ whole genome shotgun (WGS) entry which is preliminary data.</text>
</comment>
<dbReference type="InterPro" id="IPR002554">
    <property type="entry name" value="PP2A_B56"/>
</dbReference>
<gene>
    <name evidence="2" type="ORF">BSTOLATCC_MIC51073</name>
</gene>
<reference evidence="2" key="1">
    <citation type="submission" date="2021-09" db="EMBL/GenBank/DDBJ databases">
        <authorList>
            <consortium name="AG Swart"/>
            <person name="Singh M."/>
            <person name="Singh A."/>
            <person name="Seah K."/>
            <person name="Emmerich C."/>
        </authorList>
    </citation>
    <scope>NUCLEOTIDE SEQUENCE</scope>
    <source>
        <strain evidence="2">ATCC30299</strain>
    </source>
</reference>
<evidence type="ECO:0008006" key="4">
    <source>
        <dbReference type="Google" id="ProtNLM"/>
    </source>
</evidence>
<name>A0AAU9JZY8_9CILI</name>
<protein>
    <recommendedName>
        <fullName evidence="4">Serine/threonine protein phosphatase 2A regulatory subunit</fullName>
    </recommendedName>
</protein>
<dbReference type="PANTHER" id="PTHR10257">
    <property type="entry name" value="SERINE/THREONINE PROTEIN PHOSPHATASE 2A PP2A REGULATORY SUBUNIT B"/>
    <property type="match status" value="1"/>
</dbReference>
<dbReference type="Gene3D" id="1.25.10.10">
    <property type="entry name" value="Leucine-rich Repeat Variant"/>
    <property type="match status" value="1"/>
</dbReference>
<dbReference type="GO" id="GO:0019888">
    <property type="term" value="F:protein phosphatase regulator activity"/>
    <property type="evidence" value="ECO:0007669"/>
    <property type="project" value="InterPro"/>
</dbReference>
<dbReference type="AlphaFoldDB" id="A0AAU9JZY8"/>
<dbReference type="PANTHER" id="PTHR10257:SF3">
    <property type="entry name" value="SERINE_THREONINE-PROTEIN PHOSPHATASE 2A 56 KDA REGULATORY SUBUNIT GAMMA ISOFORM"/>
    <property type="match status" value="1"/>
</dbReference>
<evidence type="ECO:0000256" key="1">
    <source>
        <dbReference type="SAM" id="MobiDB-lite"/>
    </source>
</evidence>
<sequence length="499" mass="56549">MSGPSAYKSQNTAASRGKVGAKTGKGPTAAPVRGKAQADPKHNTKDAKEMFLKRVQMCSVTFDYSDDNKDVKPKADRLAALQELKEFLNDSKNVAQYVIPHLDLVIDMIKKNIFRPLPMDKKGGEKLSPGEGGGVDDEDIVIDPAWPHLQGVYEFFFELIICEATDVKSLKIYVTPSFIQDFLQLFDSEEPRERDYLKNILHRLYAKLVPRRKMIRKAINDCFLTMIHDTQRFNGASELLDILASIISGFAVPLREEHVIFFKIAMIPLHKVQTSHIFHEQLLRCSMLFLSKDHSLAIPLVEGLLRYWPFGNSPKETLFLSELQDVLEVCELAKLEPLIPKLFKRLVRCISGPQLQVADRAMCFFENDYFLGILRTFKQVTFPMVVPIIVELADTHWHKILQESLNALKVILKEIDPVAFDRALQTGSRDMARNNSLSIMHNLPQRAQAEAKWDALAAKAKVLDPEFKPPELPYIDSHVVGLHNMNGLQLTSQNLIPPL</sequence>
<evidence type="ECO:0000313" key="3">
    <source>
        <dbReference type="Proteomes" id="UP001162131"/>
    </source>
</evidence>